<dbReference type="InterPro" id="IPR015421">
    <property type="entry name" value="PyrdxlP-dep_Trfase_major"/>
</dbReference>
<dbReference type="RefSeq" id="WP_346754798.1">
    <property type="nucleotide sequence ID" value="NZ_JAUJEA010000013.1"/>
</dbReference>
<dbReference type="PIRSF" id="PIRSF000524">
    <property type="entry name" value="SPT"/>
    <property type="match status" value="1"/>
</dbReference>
<dbReference type="InterPro" id="IPR015422">
    <property type="entry name" value="PyrdxlP-dep_Trfase_small"/>
</dbReference>
<proteinExistence type="inferred from homology"/>
<sequence length="372" mass="42111">MQVERKILLNPGPATTTDSVKGALVVEDICPREQEFGAVLEDIKHDLVKVVHGEEHYTSAIFAASGTGAMEAAITSAVPKDKKLLVIENGAYGKRMIQIANTYSIEVIAYQIPYGDYPDLEDIRKILETEKAISHLAVVHHETTTGILNPIKEITGLAHAYDVEVIIDAMSSYAGIPINMKELDAEYLLSSSNKCIQGMAGLSFVVFKKALLEKIKDNRRSYYFDIYSQYTGFENTGQMQFTPPVQVVYALKQAIKEYFNEGEKGRWERYSENWSMLYSGLQSLGFRFLLPYEQQSKILLAIIEPDHANYDFNQMHDFLYERGYTIYPGKGAKESTFRLSVLGDLHKKDVENFLNELKNYLNTAKIIIEQPD</sequence>
<evidence type="ECO:0000313" key="10">
    <source>
        <dbReference type="Proteomes" id="UP001172082"/>
    </source>
</evidence>
<accession>A0ABT8KVH3</accession>
<evidence type="ECO:0000256" key="2">
    <source>
        <dbReference type="ARBA" id="ARBA00022576"/>
    </source>
</evidence>
<dbReference type="Gene3D" id="3.40.640.10">
    <property type="entry name" value="Type I PLP-dependent aspartate aminotransferase-like (Major domain)"/>
    <property type="match status" value="1"/>
</dbReference>
<evidence type="ECO:0000256" key="1">
    <source>
        <dbReference type="ARBA" id="ARBA00001933"/>
    </source>
</evidence>
<name>A0ABT8KVH3_9BACT</name>
<feature type="domain" description="Aminotransferase class V" evidence="8">
    <location>
        <begin position="31"/>
        <end position="351"/>
    </location>
</feature>
<comment type="caution">
    <text evidence="9">The sequence shown here is derived from an EMBL/GenBank/DDBJ whole genome shotgun (WGS) entry which is preliminary data.</text>
</comment>
<keyword evidence="3 7" id="KW-0808">Transferase</keyword>
<feature type="modified residue" description="N6-(pyridoxal phosphate)lysine" evidence="7">
    <location>
        <position position="194"/>
    </location>
</feature>
<comment type="catalytic activity">
    <reaction evidence="6 7">
        <text>(2-aminoethyl)phosphonate + pyruvate = phosphonoacetaldehyde + L-alanine</text>
        <dbReference type="Rhea" id="RHEA:17021"/>
        <dbReference type="ChEBI" id="CHEBI:15361"/>
        <dbReference type="ChEBI" id="CHEBI:57418"/>
        <dbReference type="ChEBI" id="CHEBI:57972"/>
        <dbReference type="ChEBI" id="CHEBI:58383"/>
        <dbReference type="EC" id="2.6.1.37"/>
    </reaction>
</comment>
<organism evidence="9 10">
    <name type="scientific">Splendidivirga corallicola</name>
    <dbReference type="NCBI Taxonomy" id="3051826"/>
    <lineage>
        <taxon>Bacteria</taxon>
        <taxon>Pseudomonadati</taxon>
        <taxon>Bacteroidota</taxon>
        <taxon>Cytophagia</taxon>
        <taxon>Cytophagales</taxon>
        <taxon>Splendidivirgaceae</taxon>
        <taxon>Splendidivirga</taxon>
    </lineage>
</organism>
<dbReference type="InterPro" id="IPR015424">
    <property type="entry name" value="PyrdxlP-dep_Trfase"/>
</dbReference>
<evidence type="ECO:0000256" key="6">
    <source>
        <dbReference type="ARBA" id="ARBA00049460"/>
    </source>
</evidence>
<dbReference type="PANTHER" id="PTHR42778">
    <property type="entry name" value="2-AMINOETHYLPHOSPHONATE--PYRUVATE TRANSAMINASE"/>
    <property type="match status" value="1"/>
</dbReference>
<protein>
    <recommendedName>
        <fullName evidence="7">2-aminoethylphosphonate--pyruvate transaminase</fullName>
        <ecNumber evidence="7">2.6.1.37</ecNumber>
    </recommendedName>
    <alternativeName>
        <fullName evidence="7">2-aminoethylphosphonate aminotransferase</fullName>
    </alternativeName>
    <alternativeName>
        <fullName evidence="7">AEP transaminase</fullName>
        <shortName evidence="7">AEPT</shortName>
    </alternativeName>
</protein>
<dbReference type="EMBL" id="JAUJEA010000013">
    <property type="protein sequence ID" value="MDN5204774.1"/>
    <property type="molecule type" value="Genomic_DNA"/>
</dbReference>
<comment type="subunit">
    <text evidence="7">Homodimer.</text>
</comment>
<keyword evidence="4 7" id="KW-0663">Pyridoxal phosphate</keyword>
<evidence type="ECO:0000259" key="8">
    <source>
        <dbReference type="Pfam" id="PF00266"/>
    </source>
</evidence>
<keyword evidence="2 7" id="KW-0032">Aminotransferase</keyword>
<dbReference type="InterPro" id="IPR012703">
    <property type="entry name" value="NH2EtPonate_pyrv_transaminase"/>
</dbReference>
<dbReference type="NCBIfam" id="TIGR03301">
    <property type="entry name" value="PhnW-AepZ"/>
    <property type="match status" value="1"/>
</dbReference>
<dbReference type="GO" id="GO:0047304">
    <property type="term" value="F:2-aminoethylphosphonate-pyruvate transaminase activity"/>
    <property type="evidence" value="ECO:0007669"/>
    <property type="project" value="UniProtKB-EC"/>
</dbReference>
<dbReference type="Proteomes" id="UP001172082">
    <property type="component" value="Unassembled WGS sequence"/>
</dbReference>
<evidence type="ECO:0000256" key="5">
    <source>
        <dbReference type="ARBA" id="ARBA00023317"/>
    </source>
</evidence>
<dbReference type="Pfam" id="PF00266">
    <property type="entry name" value="Aminotran_5"/>
    <property type="match status" value="1"/>
</dbReference>
<keyword evidence="10" id="KW-1185">Reference proteome</keyword>
<keyword evidence="5 7" id="KW-0670">Pyruvate</keyword>
<reference evidence="9" key="1">
    <citation type="submission" date="2023-06" db="EMBL/GenBank/DDBJ databases">
        <title>Genomic of Parafulvivirga corallium.</title>
        <authorList>
            <person name="Wang G."/>
        </authorList>
    </citation>
    <scope>NUCLEOTIDE SEQUENCE</scope>
    <source>
        <strain evidence="9">BMA10</strain>
    </source>
</reference>
<dbReference type="NCBIfam" id="NF010006">
    <property type="entry name" value="PRK13479.1"/>
    <property type="match status" value="1"/>
</dbReference>
<dbReference type="InterPro" id="IPR000192">
    <property type="entry name" value="Aminotrans_V_dom"/>
</dbReference>
<gene>
    <name evidence="7" type="primary">phnW</name>
    <name evidence="9" type="ORF">QQ008_25515</name>
</gene>
<dbReference type="InterPro" id="IPR024169">
    <property type="entry name" value="SP_NH2Trfase/AEP_transaminase"/>
</dbReference>
<evidence type="ECO:0000256" key="4">
    <source>
        <dbReference type="ARBA" id="ARBA00022898"/>
    </source>
</evidence>
<comment type="cofactor">
    <cofactor evidence="1 7">
        <name>pyridoxal 5'-phosphate</name>
        <dbReference type="ChEBI" id="CHEBI:597326"/>
    </cofactor>
</comment>
<evidence type="ECO:0000313" key="9">
    <source>
        <dbReference type="EMBL" id="MDN5204774.1"/>
    </source>
</evidence>
<comment type="function">
    <text evidence="7">Involved in phosphonate degradation.</text>
</comment>
<evidence type="ECO:0000256" key="3">
    <source>
        <dbReference type="ARBA" id="ARBA00022679"/>
    </source>
</evidence>
<dbReference type="EC" id="2.6.1.37" evidence="7"/>
<dbReference type="PANTHER" id="PTHR42778:SF1">
    <property type="entry name" value="2-AMINOETHYLPHOSPHONATE--PYRUVATE TRANSAMINASE"/>
    <property type="match status" value="1"/>
</dbReference>
<comment type="similarity">
    <text evidence="7">Belongs to the class-V pyridoxal-phosphate-dependent aminotransferase family. PhnW subfamily.</text>
</comment>
<evidence type="ECO:0000256" key="7">
    <source>
        <dbReference type="HAMAP-Rule" id="MF_01376"/>
    </source>
</evidence>
<dbReference type="Gene3D" id="3.90.1150.10">
    <property type="entry name" value="Aspartate Aminotransferase, domain 1"/>
    <property type="match status" value="1"/>
</dbReference>
<dbReference type="SUPFAM" id="SSF53383">
    <property type="entry name" value="PLP-dependent transferases"/>
    <property type="match status" value="1"/>
</dbReference>
<dbReference type="HAMAP" id="MF_01376">
    <property type="entry name" value="PhnW_aminotrans_5"/>
    <property type="match status" value="1"/>
</dbReference>